<dbReference type="InterPro" id="IPR050553">
    <property type="entry name" value="Thioredoxin_ResA/DsbE_sf"/>
</dbReference>
<dbReference type="SUPFAM" id="SSF52833">
    <property type="entry name" value="Thioredoxin-like"/>
    <property type="match status" value="1"/>
</dbReference>
<feature type="signal peptide" evidence="1">
    <location>
        <begin position="1"/>
        <end position="21"/>
    </location>
</feature>
<reference evidence="3 4" key="1">
    <citation type="submission" date="2019-02" db="EMBL/GenBank/DDBJ databases">
        <title>Isolation and identification of novel species under the genus Muribaculum.</title>
        <authorList>
            <person name="Miyake S."/>
            <person name="Ding Y."/>
            <person name="Low A."/>
            <person name="Soh M."/>
            <person name="Seedorf H."/>
        </authorList>
    </citation>
    <scope>NUCLEOTIDE SEQUENCE [LARGE SCALE GENOMIC DNA]</scope>
    <source>
        <strain evidence="3 4">TLL-A3</strain>
    </source>
</reference>
<dbReference type="PANTHER" id="PTHR42852">
    <property type="entry name" value="THIOL:DISULFIDE INTERCHANGE PROTEIN DSBE"/>
    <property type="match status" value="1"/>
</dbReference>
<dbReference type="PROSITE" id="PS51257">
    <property type="entry name" value="PROKAR_LIPOPROTEIN"/>
    <property type="match status" value="1"/>
</dbReference>
<proteinExistence type="predicted"/>
<keyword evidence="4" id="KW-1185">Reference proteome</keyword>
<dbReference type="Gene3D" id="3.40.30.10">
    <property type="entry name" value="Glutaredoxin"/>
    <property type="match status" value="1"/>
</dbReference>
<dbReference type="GO" id="GO:0016491">
    <property type="term" value="F:oxidoreductase activity"/>
    <property type="evidence" value="ECO:0007669"/>
    <property type="project" value="InterPro"/>
</dbReference>
<dbReference type="PANTHER" id="PTHR42852:SF13">
    <property type="entry name" value="PROTEIN DIPZ"/>
    <property type="match status" value="1"/>
</dbReference>
<dbReference type="GO" id="GO:0016209">
    <property type="term" value="F:antioxidant activity"/>
    <property type="evidence" value="ECO:0007669"/>
    <property type="project" value="InterPro"/>
</dbReference>
<dbReference type="InterPro" id="IPR025380">
    <property type="entry name" value="DUF4369"/>
</dbReference>
<evidence type="ECO:0000313" key="3">
    <source>
        <dbReference type="EMBL" id="TGG39931.1"/>
    </source>
</evidence>
<dbReference type="AlphaFoldDB" id="A0A4Z0V536"/>
<comment type="caution">
    <text evidence="3">The sequence shown here is derived from an EMBL/GenBank/DDBJ whole genome shotgun (WGS) entry which is preliminary data.</text>
</comment>
<organism evidence="3 4">
    <name type="scientific">Duncaniella freteri</name>
    <dbReference type="NCBI Taxonomy" id="2530391"/>
    <lineage>
        <taxon>Bacteria</taxon>
        <taxon>Pseudomonadati</taxon>
        <taxon>Bacteroidota</taxon>
        <taxon>Bacteroidia</taxon>
        <taxon>Bacteroidales</taxon>
        <taxon>Muribaculaceae</taxon>
        <taxon>Duncaniella</taxon>
    </lineage>
</organism>
<feature type="chain" id="PRO_5021507656" evidence="1">
    <location>
        <begin position="22"/>
        <end position="382"/>
    </location>
</feature>
<evidence type="ECO:0000313" key="4">
    <source>
        <dbReference type="Proteomes" id="UP000297635"/>
    </source>
</evidence>
<feature type="domain" description="Thioredoxin" evidence="2">
    <location>
        <begin position="229"/>
        <end position="382"/>
    </location>
</feature>
<evidence type="ECO:0000256" key="1">
    <source>
        <dbReference type="SAM" id="SignalP"/>
    </source>
</evidence>
<dbReference type="GeneID" id="82148973"/>
<gene>
    <name evidence="3" type="ORF">EZ315_04150</name>
</gene>
<dbReference type="InterPro" id="IPR013766">
    <property type="entry name" value="Thioredoxin_domain"/>
</dbReference>
<dbReference type="EMBL" id="SJSA01000001">
    <property type="protein sequence ID" value="TGG39931.1"/>
    <property type="molecule type" value="Genomic_DNA"/>
</dbReference>
<sequence>MKHLLIPAFALLLLIGCSAPKSDNTFTINGTVNGSTDGELVIASFHNSIDSVVNDTVEIRDGHFIFTGEVAPYGGLAYITYGEESEPYKGDNQTGLYFSPGVTEIAFEKGNVNQAIVSGSRQQEIDECLNKFYEEYWARQKKLRADYEQGLISKEEYDRQADAAFREFPATQAKYVAENPDTYWAYRMLLSLSSRYDAEKCDSLYTLISPELKADDKELAVAIEACLATQPGKPAPELKGHDPLRDIDFSLADLKGKYVVIDFWATWCKGCVMGLPHIKELYDKYHDKGLEVLAMSSDYDVNVWKQYMESHDMKDYYNILVFEDASTDQSGRILNDSRDNRQSCRYNVTFIPRTFLIGPDGNIIGDLEGEDLDKKLVEIFGE</sequence>
<dbReference type="InterPro" id="IPR036249">
    <property type="entry name" value="Thioredoxin-like_sf"/>
</dbReference>
<dbReference type="Pfam" id="PF14289">
    <property type="entry name" value="DUF4369"/>
    <property type="match status" value="1"/>
</dbReference>
<accession>A0A4Z0V536</accession>
<dbReference type="InterPro" id="IPR000866">
    <property type="entry name" value="AhpC/TSA"/>
</dbReference>
<protein>
    <submittedName>
        <fullName evidence="3">AhpC/TSA family protein</fullName>
    </submittedName>
</protein>
<dbReference type="CDD" id="cd02966">
    <property type="entry name" value="TlpA_like_family"/>
    <property type="match status" value="1"/>
</dbReference>
<dbReference type="Proteomes" id="UP000297635">
    <property type="component" value="Unassembled WGS sequence"/>
</dbReference>
<keyword evidence="1" id="KW-0732">Signal</keyword>
<name>A0A4Z0V536_9BACT</name>
<dbReference type="RefSeq" id="WP_135470865.1">
    <property type="nucleotide sequence ID" value="NZ_CASJDB010000002.1"/>
</dbReference>
<dbReference type="Pfam" id="PF00578">
    <property type="entry name" value="AhpC-TSA"/>
    <property type="match status" value="1"/>
</dbReference>
<dbReference type="PROSITE" id="PS51352">
    <property type="entry name" value="THIOREDOXIN_2"/>
    <property type="match status" value="1"/>
</dbReference>
<evidence type="ECO:0000259" key="2">
    <source>
        <dbReference type="PROSITE" id="PS51352"/>
    </source>
</evidence>